<keyword evidence="22" id="KW-0511">Multifunctional enzyme</keyword>
<evidence type="ECO:0000259" key="31">
    <source>
        <dbReference type="Pfam" id="PF17092"/>
    </source>
</evidence>
<keyword evidence="14 28" id="KW-0812">Transmembrane</keyword>
<protein>
    <recommendedName>
        <fullName evidence="7">Penicillin-binding protein 1A</fullName>
        <ecNumber evidence="25">2.4.99.28</ecNumber>
        <ecNumber evidence="6">3.4.16.4</ecNumber>
    </recommendedName>
</protein>
<reference evidence="33" key="1">
    <citation type="submission" date="2019-02" db="EMBL/GenBank/DDBJ databases">
        <title>Draft genome sequence of Muricauda sp. 176CP4-71.</title>
        <authorList>
            <person name="Park J.-S."/>
        </authorList>
    </citation>
    <scope>NUCLEOTIDE SEQUENCE [LARGE SCALE GENOMIC DNA]</scope>
    <source>
        <strain evidence="33">176GS2-150</strain>
    </source>
</reference>
<comment type="subcellular location">
    <subcellularLocation>
        <location evidence="2">Cell inner membrane</location>
        <topology evidence="2">Single-pass type II membrane protein</topology>
    </subcellularLocation>
</comment>
<keyword evidence="33" id="KW-1185">Reference proteome</keyword>
<keyword evidence="17" id="KW-0735">Signal-anchor</keyword>
<dbReference type="InterPro" id="IPR031376">
    <property type="entry name" value="PCB_OB"/>
</dbReference>
<dbReference type="InterPro" id="IPR023346">
    <property type="entry name" value="Lysozyme-like_dom_sf"/>
</dbReference>
<evidence type="ECO:0000256" key="6">
    <source>
        <dbReference type="ARBA" id="ARBA00012448"/>
    </source>
</evidence>
<keyword evidence="12" id="KW-0328">Glycosyltransferase</keyword>
<keyword evidence="10" id="KW-0121">Carboxypeptidase</keyword>
<keyword evidence="18" id="KW-0573">Peptidoglycan synthesis</keyword>
<dbReference type="InterPro" id="IPR001460">
    <property type="entry name" value="PCN-bd_Tpept"/>
</dbReference>
<dbReference type="SUPFAM" id="SSF56601">
    <property type="entry name" value="beta-lactamase/transpeptidase-like"/>
    <property type="match status" value="1"/>
</dbReference>
<dbReference type="Gene3D" id="3.40.710.10">
    <property type="entry name" value="DD-peptidase/beta-lactamase superfamily"/>
    <property type="match status" value="2"/>
</dbReference>
<evidence type="ECO:0000256" key="1">
    <source>
        <dbReference type="ARBA" id="ARBA00002624"/>
    </source>
</evidence>
<comment type="catalytic activity">
    <reaction evidence="26">
        <text>[GlcNAc-(1-&gt;4)-Mur2Ac(oyl-L-Ala-gamma-D-Glu-L-Lys-D-Ala-D-Ala)](n)-di-trans,octa-cis-undecaprenyl diphosphate + beta-D-GlcNAc-(1-&gt;4)-Mur2Ac(oyl-L-Ala-gamma-D-Glu-L-Lys-D-Ala-D-Ala)-di-trans,octa-cis-undecaprenyl diphosphate = [GlcNAc-(1-&gt;4)-Mur2Ac(oyl-L-Ala-gamma-D-Glu-L-Lys-D-Ala-D-Ala)](n+1)-di-trans,octa-cis-undecaprenyl diphosphate + di-trans,octa-cis-undecaprenyl diphosphate + H(+)</text>
        <dbReference type="Rhea" id="RHEA:23708"/>
        <dbReference type="Rhea" id="RHEA-COMP:9602"/>
        <dbReference type="Rhea" id="RHEA-COMP:9603"/>
        <dbReference type="ChEBI" id="CHEBI:15378"/>
        <dbReference type="ChEBI" id="CHEBI:58405"/>
        <dbReference type="ChEBI" id="CHEBI:60033"/>
        <dbReference type="ChEBI" id="CHEBI:78435"/>
        <dbReference type="EC" id="2.4.99.28"/>
    </reaction>
</comment>
<feature type="compositionally biased region" description="Polar residues" evidence="27">
    <location>
        <begin position="829"/>
        <end position="840"/>
    </location>
</feature>
<keyword evidence="11" id="KW-0645">Protease</keyword>
<evidence type="ECO:0000256" key="8">
    <source>
        <dbReference type="ARBA" id="ARBA00022475"/>
    </source>
</evidence>
<dbReference type="NCBIfam" id="TIGR02074">
    <property type="entry name" value="PBP_1a_fam"/>
    <property type="match status" value="1"/>
</dbReference>
<evidence type="ECO:0000256" key="28">
    <source>
        <dbReference type="SAM" id="Phobius"/>
    </source>
</evidence>
<proteinExistence type="inferred from homology"/>
<evidence type="ECO:0000313" key="32">
    <source>
        <dbReference type="EMBL" id="TAA46869.1"/>
    </source>
</evidence>
<evidence type="ECO:0000256" key="13">
    <source>
        <dbReference type="ARBA" id="ARBA00022679"/>
    </source>
</evidence>
<evidence type="ECO:0000256" key="22">
    <source>
        <dbReference type="ARBA" id="ARBA00023268"/>
    </source>
</evidence>
<dbReference type="Proteomes" id="UP000292544">
    <property type="component" value="Unassembled WGS sequence"/>
</dbReference>
<evidence type="ECO:0000259" key="30">
    <source>
        <dbReference type="Pfam" id="PF00912"/>
    </source>
</evidence>
<evidence type="ECO:0000256" key="12">
    <source>
        <dbReference type="ARBA" id="ARBA00022676"/>
    </source>
</evidence>
<evidence type="ECO:0000256" key="11">
    <source>
        <dbReference type="ARBA" id="ARBA00022670"/>
    </source>
</evidence>
<evidence type="ECO:0000256" key="26">
    <source>
        <dbReference type="ARBA" id="ARBA00049902"/>
    </source>
</evidence>
<dbReference type="EMBL" id="SHLY01000002">
    <property type="protein sequence ID" value="TAA46869.1"/>
    <property type="molecule type" value="Genomic_DNA"/>
</dbReference>
<evidence type="ECO:0000256" key="27">
    <source>
        <dbReference type="SAM" id="MobiDB-lite"/>
    </source>
</evidence>
<evidence type="ECO:0000256" key="24">
    <source>
        <dbReference type="ARBA" id="ARBA00034000"/>
    </source>
</evidence>
<keyword evidence="20 28" id="KW-0472">Membrane</keyword>
<feature type="domain" description="Penicillin-binding protein transpeptidase" evidence="29">
    <location>
        <begin position="450"/>
        <end position="741"/>
    </location>
</feature>
<evidence type="ECO:0000313" key="33">
    <source>
        <dbReference type="Proteomes" id="UP000292544"/>
    </source>
</evidence>
<evidence type="ECO:0000256" key="20">
    <source>
        <dbReference type="ARBA" id="ARBA00023136"/>
    </source>
</evidence>
<dbReference type="InterPro" id="IPR050396">
    <property type="entry name" value="Glycosyltr_51/Transpeptidase"/>
</dbReference>
<dbReference type="EC" id="3.4.16.4" evidence="6"/>
<keyword evidence="13" id="KW-0808">Transferase</keyword>
<dbReference type="PANTHER" id="PTHR32282:SF27">
    <property type="entry name" value="PENICILLIN-BINDING PROTEIN 1A"/>
    <property type="match status" value="1"/>
</dbReference>
<comment type="caution">
    <text evidence="32">The sequence shown here is derived from an EMBL/GenBank/DDBJ whole genome shotgun (WGS) entry which is preliminary data.</text>
</comment>
<dbReference type="Gene3D" id="1.10.3810.10">
    <property type="entry name" value="Biosynthetic peptidoglycan transglycosylase-like"/>
    <property type="match status" value="1"/>
</dbReference>
<keyword evidence="16" id="KW-0133">Cell shape</keyword>
<accession>A0ABY1WQ80</accession>
<evidence type="ECO:0000256" key="9">
    <source>
        <dbReference type="ARBA" id="ARBA00022519"/>
    </source>
</evidence>
<feature type="transmembrane region" description="Helical" evidence="28">
    <location>
        <begin position="7"/>
        <end position="29"/>
    </location>
</feature>
<dbReference type="Pfam" id="PF00905">
    <property type="entry name" value="Transpeptidase"/>
    <property type="match status" value="1"/>
</dbReference>
<evidence type="ECO:0000256" key="2">
    <source>
        <dbReference type="ARBA" id="ARBA00004249"/>
    </source>
</evidence>
<gene>
    <name evidence="32" type="ORF">EXY25_06325</name>
</gene>
<evidence type="ECO:0000259" key="29">
    <source>
        <dbReference type="Pfam" id="PF00905"/>
    </source>
</evidence>
<dbReference type="Pfam" id="PF00912">
    <property type="entry name" value="Transgly"/>
    <property type="match status" value="1"/>
</dbReference>
<feature type="domain" description="Penicillin-binding protein OB-like" evidence="31">
    <location>
        <begin position="317"/>
        <end position="447"/>
    </location>
</feature>
<comment type="similarity">
    <text evidence="4">In the C-terminal section; belongs to the transpeptidase family.</text>
</comment>
<evidence type="ECO:0000256" key="4">
    <source>
        <dbReference type="ARBA" id="ARBA00007090"/>
    </source>
</evidence>
<dbReference type="PANTHER" id="PTHR32282">
    <property type="entry name" value="BINDING PROTEIN TRANSPEPTIDASE, PUTATIVE-RELATED"/>
    <property type="match status" value="1"/>
</dbReference>
<feature type="region of interest" description="Disordered" evidence="27">
    <location>
        <begin position="829"/>
        <end position="856"/>
    </location>
</feature>
<evidence type="ECO:0000256" key="19">
    <source>
        <dbReference type="ARBA" id="ARBA00022989"/>
    </source>
</evidence>
<feature type="domain" description="Glycosyl transferase family 51" evidence="30">
    <location>
        <begin position="55"/>
        <end position="229"/>
    </location>
</feature>
<evidence type="ECO:0000256" key="18">
    <source>
        <dbReference type="ARBA" id="ARBA00022984"/>
    </source>
</evidence>
<dbReference type="Pfam" id="PF17092">
    <property type="entry name" value="PCB_OB"/>
    <property type="match status" value="1"/>
</dbReference>
<evidence type="ECO:0000256" key="17">
    <source>
        <dbReference type="ARBA" id="ARBA00022968"/>
    </source>
</evidence>
<sequence>MKWIKWLSIAFISCFLTGTLAVIGLYFYIAPELPNVDTLKTMRLQTPMKVYSADGHLLSQFGEKRRIPLEMEQIPETMVNAFLATEDWRFYDHPGIDVIGIARAFTSLLMTGEKRQGASTITMQVARNFFLSREKTYMRKIKEIFLAWHIEELLTKDEILQLYLNKIPLGYRAHGVGAAAEVYYGKSVDELSLAQIAVIAGLPKAPSLLNPIRSPERAKDRRHHVLRRMLEVGAIDQASFAEADAAPITGKYHGPQVGIYAPYLSEMVRQEIINLLGEDEAYTGGYNVYTTVQSKAQIAAEKAVVGNLFAYDIRHGYRGAVKQLWQDGSNALISSDEAQQNNSEIVPTSEGWTTEKIFDYLDDVSPVGDLLPAVVISVSETTAEVAVRGGLLSTMPWEGMNWARPYISDERQGKAPKTAAEIVSPGDQIWIRTHEEGELSLAQVPEANAALVALNPKNGGIEALVGGFNYQFSQYNRVTQAKRQVGSNIKPFIYSAALEDNFSLASIINDAPINQWDSRQGTAWRPKNSPPVYEGPTRLRVALAKSKNVISVRLLRAVGLQDLRRYMTRFGFDINELPRNESLALGSASLTPMEVATAFAVFANGGFLVEPYLIEKIEDPQGNIIFQSTPKVACSDCTPIPKQSADDEFPISPATPVEPAQLAPRVISAQNAFLVTQALNSAVWGGGSWRDGTGWNGTAWRAARQLKRRDIAGKTGTTNEAKDAWFSGYNSNLVATSWIGFDDHQRNLGAASRNANMGKEQITGKEFGAKTALPAWITFMQASLKGQKEARMATPEGIVSVRIDRETGKLARRADHTSRFEYFIQGSEPTTFAEATQDNPFDSDESSDQQSSEELF</sequence>
<comment type="similarity">
    <text evidence="5">In the N-terminal section; belongs to the glycosyltransferase 51 family.</text>
</comment>
<comment type="pathway">
    <text evidence="3">Cell wall biogenesis; peptidoglycan biosynthesis.</text>
</comment>
<evidence type="ECO:0000256" key="5">
    <source>
        <dbReference type="ARBA" id="ARBA00007739"/>
    </source>
</evidence>
<evidence type="ECO:0000256" key="21">
    <source>
        <dbReference type="ARBA" id="ARBA00023251"/>
    </source>
</evidence>
<organism evidence="32 33">
    <name type="scientific">Corallincola spongiicola</name>
    <dbReference type="NCBI Taxonomy" id="2520508"/>
    <lineage>
        <taxon>Bacteria</taxon>
        <taxon>Pseudomonadati</taxon>
        <taxon>Pseudomonadota</taxon>
        <taxon>Gammaproteobacteria</taxon>
        <taxon>Alteromonadales</taxon>
        <taxon>Psychromonadaceae</taxon>
        <taxon>Corallincola</taxon>
    </lineage>
</organism>
<keyword evidence="19 28" id="KW-1133">Transmembrane helix</keyword>
<dbReference type="SUPFAM" id="SSF53955">
    <property type="entry name" value="Lysozyme-like"/>
    <property type="match status" value="1"/>
</dbReference>
<comment type="function">
    <text evidence="1">Cell wall formation. Synthesis of cross-linked peptidoglycan from the lipid intermediates. The enzyme has a penicillin-insensitive transglycosylase N-terminal domain (formation of linear glycan strands) and a penicillin-sensitive transpeptidase C-terminal domain (cross-linking of the peptide subunits).</text>
</comment>
<evidence type="ECO:0000256" key="23">
    <source>
        <dbReference type="ARBA" id="ARBA00023316"/>
    </source>
</evidence>
<dbReference type="InterPro" id="IPR001264">
    <property type="entry name" value="Glyco_trans_51"/>
</dbReference>
<keyword evidence="21" id="KW-0046">Antibiotic resistance</keyword>
<evidence type="ECO:0000256" key="25">
    <source>
        <dbReference type="ARBA" id="ARBA00044770"/>
    </source>
</evidence>
<evidence type="ECO:0000256" key="16">
    <source>
        <dbReference type="ARBA" id="ARBA00022960"/>
    </source>
</evidence>
<dbReference type="InterPro" id="IPR036950">
    <property type="entry name" value="PBP_transglycosylase"/>
</dbReference>
<keyword evidence="15" id="KW-0378">Hydrolase</keyword>
<dbReference type="EC" id="2.4.99.28" evidence="25"/>
<keyword evidence="23" id="KW-0961">Cell wall biogenesis/degradation</keyword>
<keyword evidence="8" id="KW-1003">Cell membrane</keyword>
<keyword evidence="9" id="KW-0997">Cell inner membrane</keyword>
<evidence type="ECO:0000256" key="10">
    <source>
        <dbReference type="ARBA" id="ARBA00022645"/>
    </source>
</evidence>
<dbReference type="RefSeq" id="WP_130566146.1">
    <property type="nucleotide sequence ID" value="NZ_SHLY01000002.1"/>
</dbReference>
<evidence type="ECO:0000256" key="3">
    <source>
        <dbReference type="ARBA" id="ARBA00004752"/>
    </source>
</evidence>
<comment type="catalytic activity">
    <reaction evidence="24">
        <text>Preferential cleavage: (Ac)2-L-Lys-D-Ala-|-D-Ala. Also transpeptidation of peptidyl-alanyl moieties that are N-acyl substituents of D-alanine.</text>
        <dbReference type="EC" id="3.4.16.4"/>
    </reaction>
</comment>
<dbReference type="InterPro" id="IPR012338">
    <property type="entry name" value="Beta-lactam/transpept-like"/>
</dbReference>
<evidence type="ECO:0000256" key="7">
    <source>
        <dbReference type="ARBA" id="ARBA00018638"/>
    </source>
</evidence>
<name>A0ABY1WQ80_9GAMM</name>
<evidence type="ECO:0000256" key="15">
    <source>
        <dbReference type="ARBA" id="ARBA00022801"/>
    </source>
</evidence>
<evidence type="ECO:0000256" key="14">
    <source>
        <dbReference type="ARBA" id="ARBA00022692"/>
    </source>
</evidence>